<evidence type="ECO:0000256" key="8">
    <source>
        <dbReference type="SAM" id="MobiDB-lite"/>
    </source>
</evidence>
<dbReference type="InterPro" id="IPR038366">
    <property type="entry name" value="Znf_CppX_C4_sf"/>
</dbReference>
<dbReference type="EMBL" id="JANUCP010000005">
    <property type="protein sequence ID" value="MCS3920327.1"/>
    <property type="molecule type" value="Genomic_DNA"/>
</dbReference>
<evidence type="ECO:0000256" key="1">
    <source>
        <dbReference type="ARBA" id="ARBA00004651"/>
    </source>
</evidence>
<comment type="similarity">
    <text evidence="2">Belongs to the GSP F family.</text>
</comment>
<evidence type="ECO:0000256" key="2">
    <source>
        <dbReference type="ARBA" id="ARBA00005745"/>
    </source>
</evidence>
<comment type="similarity">
    <text evidence="7">Belongs to the ClpX chaperone family.</text>
</comment>
<evidence type="ECO:0000256" key="3">
    <source>
        <dbReference type="ARBA" id="ARBA00022475"/>
    </source>
</evidence>
<dbReference type="SMART" id="SM00994">
    <property type="entry name" value="zf-C4_ClpX"/>
    <property type="match status" value="1"/>
</dbReference>
<evidence type="ECO:0000256" key="7">
    <source>
        <dbReference type="PROSITE-ProRule" id="PRU01250"/>
    </source>
</evidence>
<comment type="caution">
    <text evidence="11">The sequence shown here is derived from an EMBL/GenBank/DDBJ whole genome shotgun (WGS) entry which is preliminary data.</text>
</comment>
<accession>A0ABT2EQY2</accession>
<evidence type="ECO:0000256" key="6">
    <source>
        <dbReference type="ARBA" id="ARBA00023136"/>
    </source>
</evidence>
<dbReference type="SUPFAM" id="SSF57716">
    <property type="entry name" value="Glucocorticoid receptor-like (DNA-binding domain)"/>
    <property type="match status" value="1"/>
</dbReference>
<dbReference type="Proteomes" id="UP001204798">
    <property type="component" value="Unassembled WGS sequence"/>
</dbReference>
<dbReference type="Pfam" id="PF06689">
    <property type="entry name" value="zf-C4_ClpX"/>
    <property type="match status" value="1"/>
</dbReference>
<feature type="region of interest" description="Disordered" evidence="8">
    <location>
        <begin position="277"/>
        <end position="296"/>
    </location>
</feature>
<evidence type="ECO:0000313" key="12">
    <source>
        <dbReference type="Proteomes" id="UP001204798"/>
    </source>
</evidence>
<feature type="transmembrane region" description="Helical" evidence="9">
    <location>
        <begin position="132"/>
        <end position="153"/>
    </location>
</feature>
<keyword evidence="5 9" id="KW-1133">Transmembrane helix</keyword>
<keyword evidence="12" id="KW-1185">Reference proteome</keyword>
<keyword evidence="7" id="KW-0862">Zinc</keyword>
<sequence length="296" mass="33056">MKSPSGGISRIELAIFCRQFSAMLSAGVDAFRGIEVLRQQTDNPRLVEILDGIARDLSLGKSLAHAFSRYPNYFSPLFISMVRQGEREGILSEVLLKLAEHLEREATAFGFGTEQAVARFDWDALVEKLRPLVTWLAIAVGAIMVAVASLWYITLIGLLPRPYLGPNIVLLIGLMMLVFALIFLRYKPPQILRCNFCGRPESIAGTLIPGEGVHICADCVQRSVQILREHQLAVADQPVEVGAAVGEEETAEEGEKQEFPEDERLWRPRGQVVYLSDEETPEEDRIKILPKPEDEE</sequence>
<name>A0ABT2EQY2_9BACT</name>
<dbReference type="PANTHER" id="PTHR30012:SF0">
    <property type="entry name" value="TYPE II SECRETION SYSTEM PROTEIN F-RELATED"/>
    <property type="match status" value="1"/>
</dbReference>
<dbReference type="RefSeq" id="WP_018195747.1">
    <property type="nucleotide sequence ID" value="NZ_CP130454.1"/>
</dbReference>
<protein>
    <recommendedName>
        <fullName evidence="10">ClpX-type ZB domain-containing protein</fullName>
    </recommendedName>
</protein>
<dbReference type="Pfam" id="PF00482">
    <property type="entry name" value="T2SSF"/>
    <property type="match status" value="1"/>
</dbReference>
<keyword evidence="3" id="KW-1003">Cell membrane</keyword>
<feature type="compositionally biased region" description="Basic and acidic residues" evidence="8">
    <location>
        <begin position="283"/>
        <end position="296"/>
    </location>
</feature>
<evidence type="ECO:0000256" key="9">
    <source>
        <dbReference type="SAM" id="Phobius"/>
    </source>
</evidence>
<keyword evidence="4 9" id="KW-0812">Transmembrane</keyword>
<dbReference type="Gene3D" id="1.20.81.30">
    <property type="entry name" value="Type II secretion system (T2SS), domain F"/>
    <property type="match status" value="1"/>
</dbReference>
<dbReference type="InterPro" id="IPR003004">
    <property type="entry name" value="GspF/PilC"/>
</dbReference>
<dbReference type="InterPro" id="IPR059188">
    <property type="entry name" value="Znf_CLPX-like"/>
</dbReference>
<dbReference type="InterPro" id="IPR042094">
    <property type="entry name" value="T2SS_GspF_sf"/>
</dbReference>
<keyword evidence="7" id="KW-0143">Chaperone</keyword>
<evidence type="ECO:0000256" key="5">
    <source>
        <dbReference type="ARBA" id="ARBA00022989"/>
    </source>
</evidence>
<proteinExistence type="inferred from homology"/>
<reference evidence="11 12" key="1">
    <citation type="submission" date="2022-08" db="EMBL/GenBank/DDBJ databases">
        <title>Bacterial and archaeal communities from various locations to study Microbial Dark Matter (Phase II).</title>
        <authorList>
            <person name="Stepanauskas R."/>
        </authorList>
    </citation>
    <scope>NUCLEOTIDE SEQUENCE [LARGE SCALE GENOMIC DNA]</scope>
    <source>
        <strain evidence="11 12">PD1</strain>
    </source>
</reference>
<keyword evidence="6 9" id="KW-0472">Membrane</keyword>
<feature type="binding site" evidence="7">
    <location>
        <position position="216"/>
    </location>
    <ligand>
        <name>Zn(2+)</name>
        <dbReference type="ChEBI" id="CHEBI:29105"/>
    </ligand>
</feature>
<dbReference type="Gene3D" id="6.20.220.10">
    <property type="entry name" value="ClpX chaperone, C4-type zinc finger domain"/>
    <property type="match status" value="1"/>
</dbReference>
<feature type="binding site" evidence="7">
    <location>
        <position position="219"/>
    </location>
    <ligand>
        <name>Zn(2+)</name>
        <dbReference type="ChEBI" id="CHEBI:29105"/>
    </ligand>
</feature>
<evidence type="ECO:0000256" key="4">
    <source>
        <dbReference type="ARBA" id="ARBA00022692"/>
    </source>
</evidence>
<dbReference type="InterPro" id="IPR010603">
    <property type="entry name" value="Znf_CppX_C4"/>
</dbReference>
<dbReference type="InterPro" id="IPR018076">
    <property type="entry name" value="T2SS_GspF_dom"/>
</dbReference>
<feature type="transmembrane region" description="Helical" evidence="9">
    <location>
        <begin position="165"/>
        <end position="184"/>
    </location>
</feature>
<organism evidence="11 12">
    <name type="scientific">Candidatus Fervidibacter sacchari</name>
    <dbReference type="NCBI Taxonomy" id="1448929"/>
    <lineage>
        <taxon>Bacteria</taxon>
        <taxon>Candidatus Fervidibacterota</taxon>
        <taxon>Candidatus Fervidibacter</taxon>
    </lineage>
</organism>
<feature type="domain" description="ClpX-type ZB" evidence="10">
    <location>
        <begin position="182"/>
        <end position="235"/>
    </location>
</feature>
<comment type="subcellular location">
    <subcellularLocation>
        <location evidence="1">Cell membrane</location>
        <topology evidence="1">Multi-pass membrane protein</topology>
    </subcellularLocation>
</comment>
<feature type="binding site" evidence="7">
    <location>
        <position position="194"/>
    </location>
    <ligand>
        <name>Zn(2+)</name>
        <dbReference type="ChEBI" id="CHEBI:29105"/>
    </ligand>
</feature>
<evidence type="ECO:0000313" key="11">
    <source>
        <dbReference type="EMBL" id="MCS3920327.1"/>
    </source>
</evidence>
<dbReference type="PROSITE" id="PS51902">
    <property type="entry name" value="CLPX_ZB"/>
    <property type="match status" value="1"/>
</dbReference>
<keyword evidence="7" id="KW-0479">Metal-binding</keyword>
<evidence type="ECO:0000259" key="10">
    <source>
        <dbReference type="PROSITE" id="PS51902"/>
    </source>
</evidence>
<gene>
    <name evidence="11" type="ORF">M2350_002756</name>
</gene>
<feature type="binding site" evidence="7">
    <location>
        <position position="197"/>
    </location>
    <ligand>
        <name>Zn(2+)</name>
        <dbReference type="ChEBI" id="CHEBI:29105"/>
    </ligand>
</feature>
<dbReference type="PANTHER" id="PTHR30012">
    <property type="entry name" value="GENERAL SECRETION PATHWAY PROTEIN"/>
    <property type="match status" value="1"/>
</dbReference>